<dbReference type="GO" id="GO:0000035">
    <property type="term" value="F:acyl binding"/>
    <property type="evidence" value="ECO:0007669"/>
    <property type="project" value="TreeGrafter"/>
</dbReference>
<comment type="subcellular location">
    <subcellularLocation>
        <location evidence="3">Cytoplasm</location>
    </subcellularLocation>
</comment>
<dbReference type="GO" id="GO:0009245">
    <property type="term" value="P:lipid A biosynthetic process"/>
    <property type="evidence" value="ECO:0007669"/>
    <property type="project" value="TreeGrafter"/>
</dbReference>
<dbReference type="NCBIfam" id="NF002150">
    <property type="entry name" value="PRK00982.1-4"/>
    <property type="match status" value="1"/>
</dbReference>
<dbReference type="EMBL" id="JALEMU010000067">
    <property type="protein sequence ID" value="MCI5755502.1"/>
    <property type="molecule type" value="Genomic_DNA"/>
</dbReference>
<dbReference type="NCBIfam" id="NF002148">
    <property type="entry name" value="PRK00982.1-2"/>
    <property type="match status" value="1"/>
</dbReference>
<dbReference type="InterPro" id="IPR009081">
    <property type="entry name" value="PP-bd_ACP"/>
</dbReference>
<dbReference type="HAMAP" id="MF_01217">
    <property type="entry name" value="Acyl_carrier"/>
    <property type="match status" value="1"/>
</dbReference>
<dbReference type="SUPFAM" id="SSF47336">
    <property type="entry name" value="ACP-like"/>
    <property type="match status" value="1"/>
</dbReference>
<organism evidence="5 7">
    <name type="scientific">Candidatus Colimorpha enterica</name>
    <dbReference type="NCBI Taxonomy" id="3083063"/>
    <lineage>
        <taxon>Bacteria</taxon>
        <taxon>Pseudomonadati</taxon>
        <taxon>Bacteroidota</taxon>
        <taxon>Bacteroidia</taxon>
        <taxon>Bacteroidales</taxon>
        <taxon>Candidatus Colimorpha</taxon>
    </lineage>
</organism>
<evidence type="ECO:0000313" key="7">
    <source>
        <dbReference type="Proteomes" id="UP000017938"/>
    </source>
</evidence>
<reference evidence="5" key="1">
    <citation type="submission" date="2012-11" db="EMBL/GenBank/DDBJ databases">
        <title>Dependencies among metagenomic species, viruses, plasmids and units of genetic variation.</title>
        <authorList>
            <person name="Nielsen H.B."/>
            <person name="Almeida M."/>
            <person name="Juncker A.S."/>
            <person name="Rasmussen S."/>
            <person name="Li J."/>
            <person name="Sunagawa S."/>
            <person name="Plichta D."/>
            <person name="Gautier L."/>
            <person name="Le Chatelier E."/>
            <person name="Peletier E."/>
            <person name="Bonde I."/>
            <person name="Nielsen T."/>
            <person name="Manichanh C."/>
            <person name="Arumugam M."/>
            <person name="Batto J."/>
            <person name="Santos M.B.Q.D."/>
            <person name="Blom N."/>
            <person name="Borruel N."/>
            <person name="Burgdorf K.S."/>
            <person name="Boumezbeur F."/>
            <person name="Casellas F."/>
            <person name="Dore J."/>
            <person name="Guarner F."/>
            <person name="Hansen T."/>
            <person name="Hildebrand F."/>
            <person name="Kaas R.S."/>
            <person name="Kennedy S."/>
            <person name="Kristiansen K."/>
            <person name="Kultima J.R."/>
            <person name="Leonard P."/>
            <person name="Levenez F."/>
            <person name="Lund O."/>
            <person name="Moumen B."/>
            <person name="Le Paslier D."/>
            <person name="Pons N."/>
            <person name="Pedersen O."/>
            <person name="Prifti E."/>
            <person name="Qin J."/>
            <person name="Raes J."/>
            <person name="Tap J."/>
            <person name="Tims S."/>
            <person name="Ussery D.W."/>
            <person name="Yamada T."/>
            <person name="MetaHit consortium"/>
            <person name="Renault P."/>
            <person name="Sicheritz-Ponten T."/>
            <person name="Bork P."/>
            <person name="Wang J."/>
            <person name="Brunak S."/>
            <person name="Ehrlich S.D."/>
        </authorList>
    </citation>
    <scope>NUCLEOTIDE SEQUENCE [LARGE SCALE GENOMIC DNA]</scope>
</reference>
<keyword evidence="3" id="KW-0276">Fatty acid metabolism</keyword>
<evidence type="ECO:0000313" key="5">
    <source>
        <dbReference type="EMBL" id="CDC76797.1"/>
    </source>
</evidence>
<feature type="modified residue" description="O-(pantetheine 4'-phosphoryl)serine" evidence="3">
    <location>
        <position position="34"/>
    </location>
</feature>
<evidence type="ECO:0000313" key="8">
    <source>
        <dbReference type="Proteomes" id="UP001139365"/>
    </source>
</evidence>
<reference evidence="6 8" key="2">
    <citation type="submission" date="2022-03" db="EMBL/GenBank/DDBJ databases">
        <title>Metagenome-assembled genomes from swine fecal metagenomes.</title>
        <authorList>
            <person name="Holman D.B."/>
            <person name="Kommadath A."/>
        </authorList>
    </citation>
    <scope>NUCLEOTIDE SEQUENCE [LARGE SCALE GENOMIC DNA]</scope>
    <source>
        <strain evidence="6">SUG147</strain>
    </source>
</reference>
<comment type="PTM">
    <text evidence="3">4'-phosphopantetheine is transferred from CoA to a specific serine of apo-ACP by AcpS. This modification is essential for activity because fatty acids are bound in thioester linkage to the sulfhydryl of the prosthetic group.</text>
</comment>
<protein>
    <recommendedName>
        <fullName evidence="3">Acyl carrier protein</fullName>
        <shortName evidence="3">ACP</shortName>
    </recommendedName>
</protein>
<dbReference type="GO" id="GO:0000036">
    <property type="term" value="F:acyl carrier activity"/>
    <property type="evidence" value="ECO:0007669"/>
    <property type="project" value="UniProtKB-UniRule"/>
</dbReference>
<keyword evidence="2 3" id="KW-0597">Phosphoprotein</keyword>
<accession>R6V1Y8</accession>
<dbReference type="PANTHER" id="PTHR20863">
    <property type="entry name" value="ACYL CARRIER PROTEIN"/>
    <property type="match status" value="1"/>
</dbReference>
<comment type="function">
    <text evidence="3">Carrier of the growing fatty acid chain in fatty acid biosynthesis.</text>
</comment>
<dbReference type="UniPathway" id="UPA00094"/>
<evidence type="ECO:0000313" key="6">
    <source>
        <dbReference type="EMBL" id="MCI5755502.1"/>
    </source>
</evidence>
<comment type="similarity">
    <text evidence="3">Belongs to the acyl carrier protein (ACP) family.</text>
</comment>
<keyword evidence="1 3" id="KW-0596">Phosphopantetheine</keyword>
<keyword evidence="3" id="KW-0275">Fatty acid biosynthesis</keyword>
<comment type="caution">
    <text evidence="5">The sequence shown here is derived from an EMBL/GenBank/DDBJ whole genome shotgun (WGS) entry which is preliminary data.</text>
</comment>
<evidence type="ECO:0000256" key="2">
    <source>
        <dbReference type="ARBA" id="ARBA00022553"/>
    </source>
</evidence>
<dbReference type="GO" id="GO:0016020">
    <property type="term" value="C:membrane"/>
    <property type="evidence" value="ECO:0007669"/>
    <property type="project" value="GOC"/>
</dbReference>
<keyword evidence="3" id="KW-0443">Lipid metabolism</keyword>
<keyword evidence="3" id="KW-0444">Lipid biosynthesis</keyword>
<dbReference type="Pfam" id="PF00550">
    <property type="entry name" value="PP-binding"/>
    <property type="match status" value="1"/>
</dbReference>
<dbReference type="PANTHER" id="PTHR20863:SF76">
    <property type="entry name" value="CARRIER DOMAIN-CONTAINING PROTEIN"/>
    <property type="match status" value="1"/>
</dbReference>
<dbReference type="AlphaFoldDB" id="R6V1Y8"/>
<dbReference type="STRING" id="1263015.BN580_02243"/>
<proteinExistence type="inferred from homology"/>
<evidence type="ECO:0000256" key="1">
    <source>
        <dbReference type="ARBA" id="ARBA00022450"/>
    </source>
</evidence>
<dbReference type="InterPro" id="IPR003231">
    <property type="entry name" value="ACP"/>
</dbReference>
<dbReference type="InterPro" id="IPR036736">
    <property type="entry name" value="ACP-like_sf"/>
</dbReference>
<comment type="pathway">
    <text evidence="3">Lipid metabolism; fatty acid biosynthesis.</text>
</comment>
<dbReference type="EMBL" id="CBFW010000398">
    <property type="protein sequence ID" value="CDC76797.1"/>
    <property type="molecule type" value="Genomic_DNA"/>
</dbReference>
<dbReference type="Proteomes" id="UP001139365">
    <property type="component" value="Unassembled WGS sequence"/>
</dbReference>
<dbReference type="Gene3D" id="1.10.1200.10">
    <property type="entry name" value="ACP-like"/>
    <property type="match status" value="1"/>
</dbReference>
<evidence type="ECO:0000259" key="4">
    <source>
        <dbReference type="PROSITE" id="PS50075"/>
    </source>
</evidence>
<dbReference type="Proteomes" id="UP000017938">
    <property type="component" value="Unassembled WGS sequence"/>
</dbReference>
<gene>
    <name evidence="3" type="primary">acpP</name>
    <name evidence="5" type="ORF">BN580_02243</name>
    <name evidence="6" type="ORF">MR241_04320</name>
</gene>
<evidence type="ECO:0000256" key="3">
    <source>
        <dbReference type="HAMAP-Rule" id="MF_01217"/>
    </source>
</evidence>
<feature type="domain" description="Carrier" evidence="4">
    <location>
        <begin position="1"/>
        <end position="74"/>
    </location>
</feature>
<name>R6V1Y8_9BACT</name>
<dbReference type="PROSITE" id="PS50075">
    <property type="entry name" value="CARRIER"/>
    <property type="match status" value="1"/>
</dbReference>
<dbReference type="GO" id="GO:0005829">
    <property type="term" value="C:cytosol"/>
    <property type="evidence" value="ECO:0007669"/>
    <property type="project" value="TreeGrafter"/>
</dbReference>
<keyword evidence="3" id="KW-0963">Cytoplasm</keyword>
<sequence>MFEKVKEMLINDLAVNADEIKPEAELINDLGINSLELADLILLCEEKFGIEVKDDDIHKFITVGDVVAYLEENVKN</sequence>